<dbReference type="GO" id="GO:0005789">
    <property type="term" value="C:endoplasmic reticulum membrane"/>
    <property type="evidence" value="ECO:0007669"/>
    <property type="project" value="UniProtKB-SubCell"/>
</dbReference>
<keyword evidence="8" id="KW-0560">Oxidoreductase</keyword>
<evidence type="ECO:0000256" key="6">
    <source>
        <dbReference type="ARBA" id="ARBA00022824"/>
    </source>
</evidence>
<dbReference type="GO" id="GO:0007596">
    <property type="term" value="P:blood coagulation"/>
    <property type="evidence" value="ECO:0007669"/>
    <property type="project" value="TreeGrafter"/>
</dbReference>
<dbReference type="SMART" id="SM00756">
    <property type="entry name" value="VKc"/>
    <property type="match status" value="1"/>
</dbReference>
<keyword evidence="13" id="KW-1185">Reference proteome</keyword>
<evidence type="ECO:0000313" key="12">
    <source>
        <dbReference type="Ensembl" id="ENSMUNP00000023127.1"/>
    </source>
</evidence>
<dbReference type="InterPro" id="IPR012932">
    <property type="entry name" value="VKOR"/>
</dbReference>
<dbReference type="Ensembl" id="ENSMUNT00000032203.1">
    <property type="protein sequence ID" value="ENSMUNP00000023127.1"/>
    <property type="gene ID" value="ENSMUNG00000017345.1"/>
</dbReference>
<keyword evidence="10" id="KW-1015">Disulfide bond</keyword>
<evidence type="ECO:0000256" key="2">
    <source>
        <dbReference type="ARBA" id="ARBA00006214"/>
    </source>
</evidence>
<sequence>MAAARAALCVAGAALSLYALHVERAHAQDPSYRAACDLREGVSCSHVFGSRWGRGLGLVEPLLGKDSVINLPNGALGLLFYGLQGILGKDMAAMGPIGGNGVSPCLPLAPIVSPPPSPIGSHPHPSSLWGLYGVSMGLYGALWDLYGSLWGSMGSLWGSMGLYGVSMGSLWVSMV</sequence>
<keyword evidence="5" id="KW-0874">Quinone</keyword>
<dbReference type="PANTHER" id="PTHR14519:SF8">
    <property type="entry name" value="VITAMIN K EPOXIDE REDUCTASE COMPLEX SUBUNIT 1"/>
    <property type="match status" value="1"/>
</dbReference>
<comment type="subcellular location">
    <subcellularLocation>
        <location evidence="1">Endoplasmic reticulum membrane</location>
        <topology evidence="1">Multi-pass membrane protein</topology>
    </subcellularLocation>
</comment>
<dbReference type="Pfam" id="PF07884">
    <property type="entry name" value="VKOR"/>
    <property type="match status" value="1"/>
</dbReference>
<evidence type="ECO:0000256" key="5">
    <source>
        <dbReference type="ARBA" id="ARBA00022719"/>
    </source>
</evidence>
<dbReference type="PANTHER" id="PTHR14519">
    <property type="entry name" value="VITAMIN K EPOXIDE REDUCTASE COMPLEX, SUBUNIT 1"/>
    <property type="match status" value="1"/>
</dbReference>
<evidence type="ECO:0000256" key="11">
    <source>
        <dbReference type="ARBA" id="ARBA00023284"/>
    </source>
</evidence>
<dbReference type="Proteomes" id="UP000694405">
    <property type="component" value="Chromosome 29"/>
</dbReference>
<dbReference type="InterPro" id="IPR038354">
    <property type="entry name" value="VKOR_sf"/>
</dbReference>
<dbReference type="Gene3D" id="1.20.1440.130">
    <property type="entry name" value="VKOR domain"/>
    <property type="match status" value="1"/>
</dbReference>
<evidence type="ECO:0000256" key="8">
    <source>
        <dbReference type="ARBA" id="ARBA00023002"/>
    </source>
</evidence>
<keyword evidence="6" id="KW-0256">Endoplasmic reticulum</keyword>
<evidence type="ECO:0000256" key="9">
    <source>
        <dbReference type="ARBA" id="ARBA00023136"/>
    </source>
</evidence>
<evidence type="ECO:0000256" key="4">
    <source>
        <dbReference type="ARBA" id="ARBA00022692"/>
    </source>
</evidence>
<keyword evidence="4" id="KW-0812">Transmembrane</keyword>
<dbReference type="AlphaFoldDB" id="A0A8V5H1X0"/>
<organism evidence="12 13">
    <name type="scientific">Melopsittacus undulatus</name>
    <name type="common">Budgerigar</name>
    <name type="synonym">Psittacus undulatus</name>
    <dbReference type="NCBI Taxonomy" id="13146"/>
    <lineage>
        <taxon>Eukaryota</taxon>
        <taxon>Metazoa</taxon>
        <taxon>Chordata</taxon>
        <taxon>Craniata</taxon>
        <taxon>Vertebrata</taxon>
        <taxon>Euteleostomi</taxon>
        <taxon>Archelosauria</taxon>
        <taxon>Archosauria</taxon>
        <taxon>Dinosauria</taxon>
        <taxon>Saurischia</taxon>
        <taxon>Theropoda</taxon>
        <taxon>Coelurosauria</taxon>
        <taxon>Aves</taxon>
        <taxon>Neognathae</taxon>
        <taxon>Neoaves</taxon>
        <taxon>Telluraves</taxon>
        <taxon>Australaves</taxon>
        <taxon>Psittaciformes</taxon>
        <taxon>Psittaculidae</taxon>
        <taxon>Melopsittacus</taxon>
    </lineage>
</organism>
<evidence type="ECO:0000256" key="10">
    <source>
        <dbReference type="ARBA" id="ARBA00023157"/>
    </source>
</evidence>
<evidence type="ECO:0000256" key="1">
    <source>
        <dbReference type="ARBA" id="ARBA00004477"/>
    </source>
</evidence>
<dbReference type="CDD" id="cd12917">
    <property type="entry name" value="VKOR_euk"/>
    <property type="match status" value="1"/>
</dbReference>
<keyword evidence="11" id="KW-0676">Redox-active center</keyword>
<accession>A0A8V5H1X0</accession>
<evidence type="ECO:0000256" key="3">
    <source>
        <dbReference type="ARBA" id="ARBA00012278"/>
    </source>
</evidence>
<protein>
    <recommendedName>
        <fullName evidence="3">vitamin-K-epoxide reductase (warfarin-sensitive)</fullName>
        <ecNumber evidence="3">1.17.4.4</ecNumber>
    </recommendedName>
</protein>
<reference evidence="12" key="1">
    <citation type="submission" date="2020-03" db="EMBL/GenBank/DDBJ databases">
        <title>Melopsittacus undulatus (budgerigar) genome, bMelUnd1, maternal haplotype with Z.</title>
        <authorList>
            <person name="Gedman G."/>
            <person name="Mountcastle J."/>
            <person name="Haase B."/>
            <person name="Formenti G."/>
            <person name="Wright T."/>
            <person name="Apodaca J."/>
            <person name="Pelan S."/>
            <person name="Chow W."/>
            <person name="Rhie A."/>
            <person name="Howe K."/>
            <person name="Fedrigo O."/>
            <person name="Jarvis E.D."/>
        </authorList>
    </citation>
    <scope>NUCLEOTIDE SEQUENCE [LARGE SCALE GENOMIC DNA]</scope>
</reference>
<evidence type="ECO:0000256" key="7">
    <source>
        <dbReference type="ARBA" id="ARBA00022989"/>
    </source>
</evidence>
<proteinExistence type="inferred from homology"/>
<dbReference type="GO" id="GO:0048038">
    <property type="term" value="F:quinone binding"/>
    <property type="evidence" value="ECO:0007669"/>
    <property type="project" value="UniProtKB-KW"/>
</dbReference>
<evidence type="ECO:0000313" key="13">
    <source>
        <dbReference type="Proteomes" id="UP000694405"/>
    </source>
</evidence>
<dbReference type="GO" id="GO:0042373">
    <property type="term" value="P:vitamin K metabolic process"/>
    <property type="evidence" value="ECO:0007669"/>
    <property type="project" value="InterPro"/>
</dbReference>
<comment type="similarity">
    <text evidence="2">Belongs to the VKOR family.</text>
</comment>
<keyword evidence="7" id="KW-1133">Transmembrane helix</keyword>
<reference evidence="12" key="2">
    <citation type="submission" date="2025-08" db="UniProtKB">
        <authorList>
            <consortium name="Ensembl"/>
        </authorList>
    </citation>
    <scope>IDENTIFICATION</scope>
</reference>
<reference evidence="12" key="3">
    <citation type="submission" date="2025-09" db="UniProtKB">
        <authorList>
            <consortium name="Ensembl"/>
        </authorList>
    </citation>
    <scope>IDENTIFICATION</scope>
</reference>
<keyword evidence="9" id="KW-0472">Membrane</keyword>
<dbReference type="GO" id="GO:0047057">
    <property type="term" value="F:vitamin-K-epoxide reductase (warfarin-sensitive) activity"/>
    <property type="evidence" value="ECO:0007669"/>
    <property type="project" value="UniProtKB-EC"/>
</dbReference>
<name>A0A8V5H1X0_MELUD</name>
<dbReference type="InterPro" id="IPR042406">
    <property type="entry name" value="VKORC1/VKORC1L1"/>
</dbReference>
<dbReference type="EC" id="1.17.4.4" evidence="3"/>